<keyword evidence="8 11" id="KW-1133">Transmembrane helix</keyword>
<keyword evidence="5 11" id="KW-0812">Transmembrane</keyword>
<feature type="domain" description="PDZ" evidence="12">
    <location>
        <begin position="188"/>
        <end position="259"/>
    </location>
</feature>
<keyword evidence="4" id="KW-0645">Protease</keyword>
<dbReference type="InterPro" id="IPR008915">
    <property type="entry name" value="Peptidase_M50"/>
</dbReference>
<dbReference type="Gene3D" id="2.30.42.10">
    <property type="match status" value="1"/>
</dbReference>
<keyword evidence="10 11" id="KW-0472">Membrane</keyword>
<dbReference type="InterPro" id="IPR004387">
    <property type="entry name" value="Pept_M50_Zn"/>
</dbReference>
<dbReference type="EMBL" id="CP117884">
    <property type="protein sequence ID" value="WDF83737.1"/>
    <property type="molecule type" value="Genomic_DNA"/>
</dbReference>
<keyword evidence="14" id="KW-1185">Reference proteome</keyword>
<dbReference type="SUPFAM" id="SSF50156">
    <property type="entry name" value="PDZ domain-like"/>
    <property type="match status" value="1"/>
</dbReference>
<feature type="transmembrane region" description="Helical" evidence="11">
    <location>
        <begin position="6"/>
        <end position="25"/>
    </location>
</feature>
<organism evidence="13 14">
    <name type="scientific">Lacticaseibacillus pabuli</name>
    <dbReference type="NCBI Taxonomy" id="3025672"/>
    <lineage>
        <taxon>Bacteria</taxon>
        <taxon>Bacillati</taxon>
        <taxon>Bacillota</taxon>
        <taxon>Bacilli</taxon>
        <taxon>Lactobacillales</taxon>
        <taxon>Lactobacillaceae</taxon>
        <taxon>Lacticaseibacillus</taxon>
    </lineage>
</organism>
<dbReference type="NCBIfam" id="TIGR00054">
    <property type="entry name" value="RIP metalloprotease RseP"/>
    <property type="match status" value="1"/>
</dbReference>
<dbReference type="SMART" id="SM00228">
    <property type="entry name" value="PDZ"/>
    <property type="match status" value="1"/>
</dbReference>
<evidence type="ECO:0000259" key="12">
    <source>
        <dbReference type="SMART" id="SM00228"/>
    </source>
</evidence>
<comment type="subcellular location">
    <subcellularLocation>
        <location evidence="2">Membrane</location>
        <topology evidence="2">Multi-pass membrane protein</topology>
    </subcellularLocation>
</comment>
<evidence type="ECO:0000313" key="14">
    <source>
        <dbReference type="Proteomes" id="UP001220377"/>
    </source>
</evidence>
<comment type="similarity">
    <text evidence="3 11">Belongs to the peptidase M50B family.</text>
</comment>
<dbReference type="GO" id="GO:0008237">
    <property type="term" value="F:metallopeptidase activity"/>
    <property type="evidence" value="ECO:0007669"/>
    <property type="project" value="UniProtKB-KW"/>
</dbReference>
<sequence>MTTLIWFLIIFGTIVIVHEFGHYFFARRSGILVREFSIGMGPKLYSHRSGSTAYSLRLLPLGGYVRMAGWQDEEADVRPGMNVSLISGADGKVTRINTSDKLMLEGGIPVQVDKADLVDDLVIRGYEAGNEDELKTYFVDHDATVIEKDGTEVQIAPRDVQFQSVSIWRRILVNFAGPMNNFLLAFIAFFLLALGMGVPSTSNTVGVVTHDSAAQVAGLKSGDKIQRVDGTKTTSFNAVAKAVNSAGNRQITLTVQRGSQTKQMQVKPRSGLIGIRSSIDRGLGTAAKYAVTEPWVMTRQILHALKSLVFGGFSLNKLAGPVGIYQMTNQATTGGLFTIIWFMASLSINLGIMNLLPIPMLDGGKIVLNFIEMIRRKPLAPEHEGAVMLVGAALVFALMIAVTINDILRIF</sequence>
<dbReference type="InterPro" id="IPR041489">
    <property type="entry name" value="PDZ_6"/>
</dbReference>
<evidence type="ECO:0000256" key="3">
    <source>
        <dbReference type="ARBA" id="ARBA00007931"/>
    </source>
</evidence>
<protein>
    <recommendedName>
        <fullName evidence="11">Zinc metalloprotease</fullName>
        <ecNumber evidence="11">3.4.24.-</ecNumber>
    </recommendedName>
</protein>
<feature type="transmembrane region" description="Helical" evidence="11">
    <location>
        <begin position="171"/>
        <end position="194"/>
    </location>
</feature>
<feature type="transmembrane region" description="Helical" evidence="11">
    <location>
        <begin position="385"/>
        <end position="404"/>
    </location>
</feature>
<dbReference type="InterPro" id="IPR036034">
    <property type="entry name" value="PDZ_sf"/>
</dbReference>
<dbReference type="InterPro" id="IPR001478">
    <property type="entry name" value="PDZ"/>
</dbReference>
<accession>A0ABY7WXP6</accession>
<evidence type="ECO:0000256" key="11">
    <source>
        <dbReference type="RuleBase" id="RU362031"/>
    </source>
</evidence>
<keyword evidence="6 11" id="KW-0378">Hydrolase</keyword>
<feature type="transmembrane region" description="Helical" evidence="11">
    <location>
        <begin position="335"/>
        <end position="356"/>
    </location>
</feature>
<evidence type="ECO:0000256" key="5">
    <source>
        <dbReference type="ARBA" id="ARBA00022692"/>
    </source>
</evidence>
<dbReference type="Pfam" id="PF17820">
    <property type="entry name" value="PDZ_6"/>
    <property type="match status" value="1"/>
</dbReference>
<evidence type="ECO:0000256" key="4">
    <source>
        <dbReference type="ARBA" id="ARBA00022670"/>
    </source>
</evidence>
<keyword evidence="9 11" id="KW-0482">Metalloprotease</keyword>
<evidence type="ECO:0000313" key="13">
    <source>
        <dbReference type="EMBL" id="WDF83737.1"/>
    </source>
</evidence>
<dbReference type="Proteomes" id="UP001220377">
    <property type="component" value="Chromosome"/>
</dbReference>
<evidence type="ECO:0000256" key="1">
    <source>
        <dbReference type="ARBA" id="ARBA00001947"/>
    </source>
</evidence>
<comment type="cofactor">
    <cofactor evidence="1 11">
        <name>Zn(2+)</name>
        <dbReference type="ChEBI" id="CHEBI:29105"/>
    </cofactor>
</comment>
<proteinExistence type="inferred from homology"/>
<dbReference type="Pfam" id="PF02163">
    <property type="entry name" value="Peptidase_M50"/>
    <property type="match status" value="1"/>
</dbReference>
<keyword evidence="11" id="KW-0479">Metal-binding</keyword>
<evidence type="ECO:0000256" key="6">
    <source>
        <dbReference type="ARBA" id="ARBA00022801"/>
    </source>
</evidence>
<name>A0ABY7WXP6_9LACO</name>
<keyword evidence="7 11" id="KW-0862">Zinc</keyword>
<dbReference type="CDD" id="cd06163">
    <property type="entry name" value="S2P-M50_PDZ_RseP-like"/>
    <property type="match status" value="1"/>
</dbReference>
<dbReference type="PANTHER" id="PTHR42837:SF2">
    <property type="entry name" value="MEMBRANE METALLOPROTEASE ARASP2, CHLOROPLASTIC-RELATED"/>
    <property type="match status" value="1"/>
</dbReference>
<gene>
    <name evidence="13" type="primary">rseP</name>
    <name evidence="13" type="ORF">PQ472_05730</name>
</gene>
<evidence type="ECO:0000256" key="7">
    <source>
        <dbReference type="ARBA" id="ARBA00022833"/>
    </source>
</evidence>
<evidence type="ECO:0000256" key="9">
    <source>
        <dbReference type="ARBA" id="ARBA00023049"/>
    </source>
</evidence>
<dbReference type="EC" id="3.4.24.-" evidence="11"/>
<evidence type="ECO:0000256" key="8">
    <source>
        <dbReference type="ARBA" id="ARBA00022989"/>
    </source>
</evidence>
<dbReference type="PANTHER" id="PTHR42837">
    <property type="entry name" value="REGULATOR OF SIGMA-E PROTEASE RSEP"/>
    <property type="match status" value="1"/>
</dbReference>
<dbReference type="RefSeq" id="WP_274262107.1">
    <property type="nucleotide sequence ID" value="NZ_CP117884.1"/>
</dbReference>
<evidence type="ECO:0000256" key="10">
    <source>
        <dbReference type="ARBA" id="ARBA00023136"/>
    </source>
</evidence>
<evidence type="ECO:0000256" key="2">
    <source>
        <dbReference type="ARBA" id="ARBA00004141"/>
    </source>
</evidence>
<reference evidence="13 14" key="1">
    <citation type="submission" date="2023-02" db="EMBL/GenBank/DDBJ databases">
        <title>Genome sequence of Lacticaseibacillus sp. KACC 23028.</title>
        <authorList>
            <person name="Kim S."/>
            <person name="Heo J."/>
            <person name="Kwon S.-W."/>
        </authorList>
    </citation>
    <scope>NUCLEOTIDE SEQUENCE [LARGE SCALE GENOMIC DNA]</scope>
    <source>
        <strain evidence="13 14">KACC 23028</strain>
    </source>
</reference>